<protein>
    <submittedName>
        <fullName evidence="2">Uncharacterized protein</fullName>
    </submittedName>
</protein>
<feature type="compositionally biased region" description="Low complexity" evidence="1">
    <location>
        <begin position="580"/>
        <end position="592"/>
    </location>
</feature>
<reference evidence="2 3" key="1">
    <citation type="submission" date="2017-06" db="EMBL/GenBank/DDBJ databases">
        <title>A platform for efficient transgenesis in Macrostomum lignano, a flatworm model organism for stem cell research.</title>
        <authorList>
            <person name="Berezikov E."/>
        </authorList>
    </citation>
    <scope>NUCLEOTIDE SEQUENCE [LARGE SCALE GENOMIC DNA]</scope>
    <source>
        <strain evidence="2">DV1</strain>
        <tissue evidence="2">Whole organism</tissue>
    </source>
</reference>
<evidence type="ECO:0000256" key="1">
    <source>
        <dbReference type="SAM" id="MobiDB-lite"/>
    </source>
</evidence>
<keyword evidence="3" id="KW-1185">Reference proteome</keyword>
<evidence type="ECO:0000313" key="3">
    <source>
        <dbReference type="Proteomes" id="UP000215902"/>
    </source>
</evidence>
<accession>A0A267DT69</accession>
<organism evidence="2 3">
    <name type="scientific">Macrostomum lignano</name>
    <dbReference type="NCBI Taxonomy" id="282301"/>
    <lineage>
        <taxon>Eukaryota</taxon>
        <taxon>Metazoa</taxon>
        <taxon>Spiralia</taxon>
        <taxon>Lophotrochozoa</taxon>
        <taxon>Platyhelminthes</taxon>
        <taxon>Rhabditophora</taxon>
        <taxon>Macrostomorpha</taxon>
        <taxon>Macrostomida</taxon>
        <taxon>Macrostomidae</taxon>
        <taxon>Macrostomum</taxon>
    </lineage>
</organism>
<feature type="region of interest" description="Disordered" evidence="1">
    <location>
        <begin position="580"/>
        <end position="614"/>
    </location>
</feature>
<gene>
    <name evidence="2" type="ORF">BOX15_Mlig026525g2</name>
</gene>
<feature type="non-terminal residue" evidence="2">
    <location>
        <position position="1"/>
    </location>
</feature>
<dbReference type="AlphaFoldDB" id="A0A267DT69"/>
<dbReference type="Proteomes" id="UP000215902">
    <property type="component" value="Unassembled WGS sequence"/>
</dbReference>
<feature type="compositionally biased region" description="Polar residues" evidence="1">
    <location>
        <begin position="422"/>
        <end position="439"/>
    </location>
</feature>
<dbReference type="EMBL" id="NIVC01003244">
    <property type="protein sequence ID" value="PAA52425.1"/>
    <property type="molecule type" value="Genomic_DNA"/>
</dbReference>
<evidence type="ECO:0000313" key="2">
    <source>
        <dbReference type="EMBL" id="PAA52425.1"/>
    </source>
</evidence>
<sequence length="763" mass="83895">VGKLYIMDNKTELPNSGSTTENGNDFEKIYKQEEQKLVVSLELAKEDGLQKYRLTDWPMSSYQLIDQPCRQSPRISKKARYFHRLVSESTAVAINNRTLRGCQVKDLCSVALELRTNLTREWRLCLTKFKPSPSSGVYRVGSLSRLRYPMAKQQIFSGLNGNKVTIATFDHKTFSYLESLTDLVLGYWNAEARCKEAVGALWRRSRRWARSCPVRSSPHRVGVMRDYVRLALARYFDGMEFSSQEHQQQTQQQQQQQLLSQPPTLYSPDLLGDALSVDLGQLLSSPGQADADAVTHYDSLYPSLFYGFCHASHSQQASTVNNHHRQEARVEREVNKIDEERSSALQTPVFEPISEDEGDGGVREELSIEDYLLTADASSEVGTEAAAAAADSLFKFDQGSDFSSGAADLPNGDDLGEAPLSLLSSSDNPMSNPTISSQHFGPATPATSSLSELHPHQQQHQQLQQIAEQSDKHSDDNNSDADSLDFDCLEVVDVLTIDDLNKDSSDQETRTLDPPVIAESYLNSCDCSASPVIDNFDVFDTTMSDRKFTVPEPLANAYQQLARALQAAYNSAVDFQCHQESQQQSSTVASSSSRKRSHSDIEASQSLPSCVDKRRRAEAEAAEAMVAMATNRLNNIRRIDDTRLECLEYLDTELNGVVSEAAVGNAASGVQCNSDRQLAARPPPRPIVPLSHQTLTLTGAWRQTQLSVVSTAGPAAATVAISATGSDAATAITNGECWSVDFDAGNDLVIGSRLSSGNAVRYT</sequence>
<proteinExistence type="predicted"/>
<feature type="compositionally biased region" description="Low complexity" evidence="1">
    <location>
        <begin position="448"/>
        <end position="465"/>
    </location>
</feature>
<feature type="region of interest" description="Disordered" evidence="1">
    <location>
        <begin position="405"/>
        <end position="482"/>
    </location>
</feature>
<name>A0A267DT69_9PLAT</name>
<comment type="caution">
    <text evidence="2">The sequence shown here is derived from an EMBL/GenBank/DDBJ whole genome shotgun (WGS) entry which is preliminary data.</text>
</comment>